<name>A0A6A7WDN5_9BACT</name>
<evidence type="ECO:0000256" key="7">
    <source>
        <dbReference type="ARBA" id="ARBA00023237"/>
    </source>
</evidence>
<evidence type="ECO:0000256" key="5">
    <source>
        <dbReference type="ARBA" id="ARBA00022692"/>
    </source>
</evidence>
<keyword evidence="8" id="KW-0732">Signal</keyword>
<evidence type="ECO:0000256" key="3">
    <source>
        <dbReference type="ARBA" id="ARBA00022448"/>
    </source>
</evidence>
<protein>
    <submittedName>
        <fullName evidence="9">TolC family protein</fullName>
    </submittedName>
</protein>
<dbReference type="GO" id="GO:0015288">
    <property type="term" value="F:porin activity"/>
    <property type="evidence" value="ECO:0007669"/>
    <property type="project" value="TreeGrafter"/>
</dbReference>
<feature type="signal peptide" evidence="8">
    <location>
        <begin position="1"/>
        <end position="19"/>
    </location>
</feature>
<dbReference type="RefSeq" id="WP_158464135.1">
    <property type="nucleotide sequence ID" value="NZ_JAHOER010000077.1"/>
</dbReference>
<accession>A0A6A7WDN5</accession>
<evidence type="ECO:0000256" key="4">
    <source>
        <dbReference type="ARBA" id="ARBA00022452"/>
    </source>
</evidence>
<organism evidence="9 10">
    <name type="scientific">Segatella copri</name>
    <dbReference type="NCBI Taxonomy" id="165179"/>
    <lineage>
        <taxon>Bacteria</taxon>
        <taxon>Pseudomonadati</taxon>
        <taxon>Bacteroidota</taxon>
        <taxon>Bacteroidia</taxon>
        <taxon>Bacteroidales</taxon>
        <taxon>Prevotellaceae</taxon>
        <taxon>Segatella</taxon>
    </lineage>
</organism>
<dbReference type="AlphaFoldDB" id="A0A6A7WDN5"/>
<dbReference type="InterPro" id="IPR051906">
    <property type="entry name" value="TolC-like"/>
</dbReference>
<dbReference type="PANTHER" id="PTHR30026:SF20">
    <property type="entry name" value="OUTER MEMBRANE PROTEIN TOLC"/>
    <property type="match status" value="1"/>
</dbReference>
<dbReference type="GO" id="GO:1990281">
    <property type="term" value="C:efflux pump complex"/>
    <property type="evidence" value="ECO:0007669"/>
    <property type="project" value="TreeGrafter"/>
</dbReference>
<dbReference type="OrthoDB" id="9811587at2"/>
<evidence type="ECO:0000256" key="1">
    <source>
        <dbReference type="ARBA" id="ARBA00004442"/>
    </source>
</evidence>
<keyword evidence="3" id="KW-0813">Transport</keyword>
<dbReference type="GO" id="GO:0009279">
    <property type="term" value="C:cell outer membrane"/>
    <property type="evidence" value="ECO:0007669"/>
    <property type="project" value="UniProtKB-SubCell"/>
</dbReference>
<sequence length="439" mass="50213">MKRIGMLIGWLVWAAGSSAQSWSLDDCMKYAVKHATEVKREVVNVRQRKQDYQHAVAGFLPTVSGGVQGQYAWGRNIDPETNTYNNVTTFNNYYQLYAELNVFDGFATINALKQAKLSRDYSATAMRKIQDDRAIDVMQKYVDAAYAEASIQIASEKLNESKRMLAKMKRLYELGEKGRPDVVQMESQVAEDEYNLTHQENVAKQSLLALKSAMNFPVDEELKLELKSGYKEVSESGVNYEIVYQGFQHISPDLKSAEYEVERARYDYKIAKGRLLPSLSLGGGISTNYYKNLSQKGQYDGFASQFRNNQGEYLALTLSIPIYNSDRWHSVKKAHNDWQLAQVNLEETRRKLHDQIAQAVMDAEGYAKELHQMQKKVASDSLAYHMSSRKFEEGMLSTFDLHTAAQTLLESRIKELQMQMLLIIKQRLVAYYQGENLIK</sequence>
<keyword evidence="4" id="KW-1134">Transmembrane beta strand</keyword>
<keyword evidence="6" id="KW-0472">Membrane</keyword>
<dbReference type="InterPro" id="IPR003423">
    <property type="entry name" value="OMP_efflux"/>
</dbReference>
<evidence type="ECO:0000256" key="2">
    <source>
        <dbReference type="ARBA" id="ARBA00007613"/>
    </source>
</evidence>
<feature type="chain" id="PRO_5025630145" evidence="8">
    <location>
        <begin position="20"/>
        <end position="439"/>
    </location>
</feature>
<keyword evidence="10" id="KW-1185">Reference proteome</keyword>
<evidence type="ECO:0000256" key="8">
    <source>
        <dbReference type="SAM" id="SignalP"/>
    </source>
</evidence>
<evidence type="ECO:0000256" key="6">
    <source>
        <dbReference type="ARBA" id="ARBA00023136"/>
    </source>
</evidence>
<dbReference type="EMBL" id="VZAD01000086">
    <property type="protein sequence ID" value="MQP12542.1"/>
    <property type="molecule type" value="Genomic_DNA"/>
</dbReference>
<keyword evidence="7" id="KW-0998">Cell outer membrane</keyword>
<proteinExistence type="inferred from homology"/>
<evidence type="ECO:0000313" key="10">
    <source>
        <dbReference type="Proteomes" id="UP000384372"/>
    </source>
</evidence>
<dbReference type="SUPFAM" id="SSF56954">
    <property type="entry name" value="Outer membrane efflux proteins (OEP)"/>
    <property type="match status" value="1"/>
</dbReference>
<dbReference type="PANTHER" id="PTHR30026">
    <property type="entry name" value="OUTER MEMBRANE PROTEIN TOLC"/>
    <property type="match status" value="1"/>
</dbReference>
<comment type="similarity">
    <text evidence="2">Belongs to the outer membrane factor (OMF) (TC 1.B.17) family.</text>
</comment>
<dbReference type="Pfam" id="PF02321">
    <property type="entry name" value="OEP"/>
    <property type="match status" value="2"/>
</dbReference>
<comment type="caution">
    <text evidence="9">The sequence shown here is derived from an EMBL/GenBank/DDBJ whole genome shotgun (WGS) entry which is preliminary data.</text>
</comment>
<dbReference type="GO" id="GO:0015562">
    <property type="term" value="F:efflux transmembrane transporter activity"/>
    <property type="evidence" value="ECO:0007669"/>
    <property type="project" value="InterPro"/>
</dbReference>
<dbReference type="Gene3D" id="1.20.1600.10">
    <property type="entry name" value="Outer membrane efflux proteins (OEP)"/>
    <property type="match status" value="1"/>
</dbReference>
<keyword evidence="5" id="KW-0812">Transmembrane</keyword>
<comment type="subcellular location">
    <subcellularLocation>
        <location evidence="1">Cell outer membrane</location>
    </subcellularLocation>
</comment>
<dbReference type="Proteomes" id="UP000384372">
    <property type="component" value="Unassembled WGS sequence"/>
</dbReference>
<evidence type="ECO:0000313" key="9">
    <source>
        <dbReference type="EMBL" id="MQP12542.1"/>
    </source>
</evidence>
<reference evidence="9 10" key="1">
    <citation type="submission" date="2019-09" db="EMBL/GenBank/DDBJ databases">
        <title>Distinct polysaccharide growth profiles of human intestinal Prevotella copri isolates.</title>
        <authorList>
            <person name="Fehlner-Peach H."/>
            <person name="Magnabosco C."/>
            <person name="Raghavan V."/>
            <person name="Scher J.U."/>
            <person name="Tett A."/>
            <person name="Cox L.M."/>
            <person name="Gottsegen C."/>
            <person name="Watters A."/>
            <person name="Wiltshire- Gordon J.D."/>
            <person name="Segata N."/>
            <person name="Bonneau R."/>
            <person name="Littman D.R."/>
        </authorList>
    </citation>
    <scope>NUCLEOTIDE SEQUENCE [LARGE SCALE GENOMIC DNA]</scope>
    <source>
        <strain evidence="10">iAQ1173</strain>
    </source>
</reference>
<gene>
    <name evidence="9" type="ORF">F7D20_11380</name>
</gene>